<dbReference type="Gene3D" id="2.40.170.20">
    <property type="entry name" value="TonB-dependent receptor, beta-barrel domain"/>
    <property type="match status" value="1"/>
</dbReference>
<evidence type="ECO:0000256" key="1">
    <source>
        <dbReference type="ARBA" id="ARBA00004571"/>
    </source>
</evidence>
<dbReference type="InterPro" id="IPR000531">
    <property type="entry name" value="Beta-barrel_TonB"/>
</dbReference>
<evidence type="ECO:0000256" key="9">
    <source>
        <dbReference type="RuleBase" id="RU003357"/>
    </source>
</evidence>
<keyword evidence="2 8" id="KW-0813">Transport</keyword>
<dbReference type="InterPro" id="IPR039426">
    <property type="entry name" value="TonB-dep_rcpt-like"/>
</dbReference>
<keyword evidence="4 8" id="KW-0812">Transmembrane</keyword>
<feature type="chain" id="PRO_5045288419" evidence="10">
    <location>
        <begin position="33"/>
        <end position="1106"/>
    </location>
</feature>
<name>A0ABT3REP2_9BACT</name>
<keyword evidence="7 8" id="KW-0998">Cell outer membrane</keyword>
<proteinExistence type="inferred from homology"/>
<keyword evidence="6 8" id="KW-0472">Membrane</keyword>
<evidence type="ECO:0000313" key="14">
    <source>
        <dbReference type="Proteomes" id="UP001207228"/>
    </source>
</evidence>
<dbReference type="Pfam" id="PF07715">
    <property type="entry name" value="Plug"/>
    <property type="match status" value="1"/>
</dbReference>
<evidence type="ECO:0000313" key="13">
    <source>
        <dbReference type="EMBL" id="MCX2740309.1"/>
    </source>
</evidence>
<dbReference type="Proteomes" id="UP001207228">
    <property type="component" value="Unassembled WGS sequence"/>
</dbReference>
<dbReference type="InterPro" id="IPR023996">
    <property type="entry name" value="TonB-dep_OMP_SusC/RagA"/>
</dbReference>
<dbReference type="EMBL" id="JAPFQO010000006">
    <property type="protein sequence ID" value="MCX2740309.1"/>
    <property type="molecule type" value="Genomic_DNA"/>
</dbReference>
<protein>
    <submittedName>
        <fullName evidence="13">TonB-dependent receptor</fullName>
    </submittedName>
</protein>
<evidence type="ECO:0000256" key="10">
    <source>
        <dbReference type="SAM" id="SignalP"/>
    </source>
</evidence>
<dbReference type="NCBIfam" id="TIGR04056">
    <property type="entry name" value="OMP_RagA_SusC"/>
    <property type="match status" value="1"/>
</dbReference>
<dbReference type="Pfam" id="PF00593">
    <property type="entry name" value="TonB_dep_Rec_b-barrel"/>
    <property type="match status" value="1"/>
</dbReference>
<dbReference type="Gene3D" id="3.55.50.30">
    <property type="match status" value="1"/>
</dbReference>
<dbReference type="SUPFAM" id="SSF49464">
    <property type="entry name" value="Carboxypeptidase regulatory domain-like"/>
    <property type="match status" value="1"/>
</dbReference>
<evidence type="ECO:0000256" key="5">
    <source>
        <dbReference type="ARBA" id="ARBA00023077"/>
    </source>
</evidence>
<feature type="domain" description="TonB-dependent receptor plug" evidence="12">
    <location>
        <begin position="238"/>
        <end position="353"/>
    </location>
</feature>
<dbReference type="Gene3D" id="2.60.40.1120">
    <property type="entry name" value="Carboxypeptidase-like, regulatory domain"/>
    <property type="match status" value="1"/>
</dbReference>
<comment type="similarity">
    <text evidence="8 9">Belongs to the TonB-dependent receptor family.</text>
</comment>
<dbReference type="InterPro" id="IPR008969">
    <property type="entry name" value="CarboxyPept-like_regulatory"/>
</dbReference>
<evidence type="ECO:0000256" key="2">
    <source>
        <dbReference type="ARBA" id="ARBA00022448"/>
    </source>
</evidence>
<sequence>MQNKYTRRIRAIGLSTVLCCLGLPGTTQSVYASDVQLELAASNWIKEQGYVNKSLKATLNDLQKEFGIQFSYKADVADNLQLRVPATFEGEKDADVLLTRILAPAGLSYKKVNEVYIISKAAAAPATAPASNAGRQLRSSINSQTNVTVSGTVKDNTGVGLPGVTVVLQGTTRGTSTDANGNFTISVPQSGAVLVFSYIGYTTQEVPVGNQTNINVTLGQDAKALQEVVVVGYGTQRKSDITGSVTAISEEDFQQGNITTPEQLISGKVAGVQISSNGGAPGSGSRIRIRGGSSLNASNDPLIVIDGVPIDNSGVSGTANPLSLINPNDIESFNVLKDASATAIYGSRASNGVIIITTKKGRAGDKLKVSLSSLASISQLRDKVDVLTGDEYRAVVNEYATEENKLLLGDANTDWQDLIFRDAVSHDHNLSVSGSVKSIPYRVSVGYLNQEGILLTSEMKRATGTVSLNPTFFDDHLKVNLNVKGVKSESQFANEGVIGSAVSFDPTQSPYSSDNRFGGYFEWTDEGNNVNTLAPRNPLSVLKQTDDQSDVNRSIGNIQLDYKFHFFPDLRANLNLGYDVSKGEGTVTLPATLASVYTQGGSFSQYSQDKSNNLLDFYLNYVKEYEAIQSRVDFTAGYSYQKFKNEVPPFATLNLAGDTITRAPNPIETNNVLLSYFGRMNYAFKDRYILTATLRRDGSSRFSPENRWGTFPALAFAWRINEEPFLQNVTAISDLKLRVGYGITGQQDIGGFYPYLPRYVPSNVEGSYQLGDTFYSTLRPQGYDANIKWEETKTYNAGLDFGFVNNRVTGSLDYYFKKTDDLLAIIPVPAGSNLTNRLYTNVGSIENQGLEAVLNFNAISTEKLSWDIGVNGTYNINEITSLSKVESEDAVGIPVGGIGGGVGNTIQIHTVGFPTYSYYVYKQVYDESGRPVEGLYADLNGDGEITDQDMYRYKNPEPKVFLGFSSQLNYDKWSFGFVMRGAIGNYAYNNIKANAFYSNIDWEGYLLTIPSSINEFGFIGLDDPNRQYSDYFIENASYLRMDNINLGYNVGRIMNDKVNLRLTASGQNIFVITKYDGLDPEVTGGIDNNFYPRPRILSLGVNLDFQ</sequence>
<dbReference type="InterPro" id="IPR036942">
    <property type="entry name" value="Beta-barrel_TonB_sf"/>
</dbReference>
<evidence type="ECO:0000256" key="7">
    <source>
        <dbReference type="ARBA" id="ARBA00023237"/>
    </source>
</evidence>
<keyword evidence="13" id="KW-0675">Receptor</keyword>
<evidence type="ECO:0000256" key="3">
    <source>
        <dbReference type="ARBA" id="ARBA00022452"/>
    </source>
</evidence>
<dbReference type="RefSeq" id="WP_266052369.1">
    <property type="nucleotide sequence ID" value="NZ_JAPFQO010000006.1"/>
</dbReference>
<dbReference type="NCBIfam" id="TIGR04057">
    <property type="entry name" value="SusC_RagA_signa"/>
    <property type="match status" value="1"/>
</dbReference>
<gene>
    <name evidence="13" type="ORF">OO017_10165</name>
</gene>
<reference evidence="13 14" key="1">
    <citation type="submission" date="2022-11" db="EMBL/GenBank/DDBJ databases">
        <title>The characterization of three novel Bacteroidetes species and genomic analysis of their roles in tidal elemental geochemical cycles.</title>
        <authorList>
            <person name="Ma K.-J."/>
        </authorList>
    </citation>
    <scope>NUCLEOTIDE SEQUENCE [LARGE SCALE GENOMIC DNA]</scope>
    <source>
        <strain evidence="13 14">M82</strain>
    </source>
</reference>
<evidence type="ECO:0000256" key="8">
    <source>
        <dbReference type="PROSITE-ProRule" id="PRU01360"/>
    </source>
</evidence>
<comment type="caution">
    <text evidence="13">The sequence shown here is derived from an EMBL/GenBank/DDBJ whole genome shotgun (WGS) entry which is preliminary data.</text>
</comment>
<dbReference type="SUPFAM" id="SSF56935">
    <property type="entry name" value="Porins"/>
    <property type="match status" value="1"/>
</dbReference>
<dbReference type="Pfam" id="PF13715">
    <property type="entry name" value="CarbopepD_reg_2"/>
    <property type="match status" value="1"/>
</dbReference>
<dbReference type="InterPro" id="IPR023997">
    <property type="entry name" value="TonB-dep_OMP_SusC/RagA_CS"/>
</dbReference>
<keyword evidence="5 9" id="KW-0798">TonB box</keyword>
<organism evidence="13 14">
    <name type="scientific">Pontibacter anaerobius</name>
    <dbReference type="NCBI Taxonomy" id="2993940"/>
    <lineage>
        <taxon>Bacteria</taxon>
        <taxon>Pseudomonadati</taxon>
        <taxon>Bacteroidota</taxon>
        <taxon>Cytophagia</taxon>
        <taxon>Cytophagales</taxon>
        <taxon>Hymenobacteraceae</taxon>
        <taxon>Pontibacter</taxon>
    </lineage>
</organism>
<feature type="domain" description="TonB-dependent receptor-like beta-barrel" evidence="11">
    <location>
        <begin position="508"/>
        <end position="1069"/>
    </location>
</feature>
<dbReference type="InterPro" id="IPR037066">
    <property type="entry name" value="Plug_dom_sf"/>
</dbReference>
<evidence type="ECO:0000259" key="11">
    <source>
        <dbReference type="Pfam" id="PF00593"/>
    </source>
</evidence>
<comment type="subcellular location">
    <subcellularLocation>
        <location evidence="1 8">Cell outer membrane</location>
        <topology evidence="1 8">Multi-pass membrane protein</topology>
    </subcellularLocation>
</comment>
<evidence type="ECO:0000256" key="6">
    <source>
        <dbReference type="ARBA" id="ARBA00023136"/>
    </source>
</evidence>
<dbReference type="InterPro" id="IPR012910">
    <property type="entry name" value="Plug_dom"/>
</dbReference>
<keyword evidence="3 8" id="KW-1134">Transmembrane beta strand</keyword>
<feature type="signal peptide" evidence="10">
    <location>
        <begin position="1"/>
        <end position="32"/>
    </location>
</feature>
<dbReference type="PROSITE" id="PS52016">
    <property type="entry name" value="TONB_DEPENDENT_REC_3"/>
    <property type="match status" value="1"/>
</dbReference>
<accession>A0ABT3REP2</accession>
<evidence type="ECO:0000259" key="12">
    <source>
        <dbReference type="Pfam" id="PF07715"/>
    </source>
</evidence>
<dbReference type="Gene3D" id="2.170.130.10">
    <property type="entry name" value="TonB-dependent receptor, plug domain"/>
    <property type="match status" value="1"/>
</dbReference>
<evidence type="ECO:0000256" key="4">
    <source>
        <dbReference type="ARBA" id="ARBA00022692"/>
    </source>
</evidence>
<keyword evidence="14" id="KW-1185">Reference proteome</keyword>
<keyword evidence="10" id="KW-0732">Signal</keyword>